<evidence type="ECO:0000256" key="1">
    <source>
        <dbReference type="ARBA" id="ARBA00010497"/>
    </source>
</evidence>
<evidence type="ECO:0000256" key="4">
    <source>
        <dbReference type="ARBA" id="ARBA00022602"/>
    </source>
</evidence>
<comment type="similarity">
    <text evidence="1 10">Belongs to the protein prenyltransferase subunit beta family.</text>
</comment>
<dbReference type="Proteomes" id="UP000825935">
    <property type="component" value="Chromosome 11"/>
</dbReference>
<evidence type="ECO:0000256" key="6">
    <source>
        <dbReference type="ARBA" id="ARBA00022723"/>
    </source>
</evidence>
<keyword evidence="8 10" id="KW-0862">Zinc</keyword>
<dbReference type="EC" id="2.5.1.58" evidence="2 10"/>
<dbReference type="OrthoDB" id="10261146at2759"/>
<comment type="catalytic activity">
    <reaction evidence="9">
        <text>L-cysteinyl-[protein] + (2E,6E)-farnesyl diphosphate = S-(2E,6E)-farnesyl-L-cysteinyl-[protein] + diphosphate</text>
        <dbReference type="Rhea" id="RHEA:13345"/>
        <dbReference type="Rhea" id="RHEA-COMP:10131"/>
        <dbReference type="Rhea" id="RHEA-COMP:11535"/>
        <dbReference type="ChEBI" id="CHEBI:29950"/>
        <dbReference type="ChEBI" id="CHEBI:33019"/>
        <dbReference type="ChEBI" id="CHEBI:86019"/>
        <dbReference type="ChEBI" id="CHEBI:175763"/>
        <dbReference type="EC" id="2.5.1.58"/>
    </reaction>
</comment>
<evidence type="ECO:0000313" key="12">
    <source>
        <dbReference type="EMBL" id="KAH7425245.1"/>
    </source>
</evidence>
<keyword evidence="5 10" id="KW-0808">Transferase</keyword>
<dbReference type="PANTHER" id="PTHR11774">
    <property type="entry name" value="GERANYLGERANYL TRANSFERASE TYPE BETA SUBUNIT"/>
    <property type="match status" value="1"/>
</dbReference>
<evidence type="ECO:0000256" key="10">
    <source>
        <dbReference type="RuleBase" id="RU365056"/>
    </source>
</evidence>
<comment type="function">
    <text evidence="10">Catalyzes the transfer of a farnesyl moiety from farnesyl diphosphate to a cysteine at the fourth position from the C-terminus of several proteins. The beta subunit is responsible for peptide-binding.</text>
</comment>
<organism evidence="12 13">
    <name type="scientific">Ceratopteris richardii</name>
    <name type="common">Triangle waterfern</name>
    <dbReference type="NCBI Taxonomy" id="49495"/>
    <lineage>
        <taxon>Eukaryota</taxon>
        <taxon>Viridiplantae</taxon>
        <taxon>Streptophyta</taxon>
        <taxon>Embryophyta</taxon>
        <taxon>Tracheophyta</taxon>
        <taxon>Polypodiopsida</taxon>
        <taxon>Polypodiidae</taxon>
        <taxon>Polypodiales</taxon>
        <taxon>Pteridineae</taxon>
        <taxon>Pteridaceae</taxon>
        <taxon>Parkerioideae</taxon>
        <taxon>Ceratopteris</taxon>
    </lineage>
</organism>
<keyword evidence="7" id="KW-0677">Repeat</keyword>
<comment type="cofactor">
    <cofactor evidence="10">
        <name>Zn(2+)</name>
        <dbReference type="ChEBI" id="CHEBI:29105"/>
    </cofactor>
    <text evidence="10">Binds 1 zinc ion per subunit.</text>
</comment>
<dbReference type="InterPro" id="IPR001330">
    <property type="entry name" value="Prenyltrans"/>
</dbReference>
<reference evidence="12" key="1">
    <citation type="submission" date="2021-08" db="EMBL/GenBank/DDBJ databases">
        <title>WGS assembly of Ceratopteris richardii.</title>
        <authorList>
            <person name="Marchant D.B."/>
            <person name="Chen G."/>
            <person name="Jenkins J."/>
            <person name="Shu S."/>
            <person name="Leebens-Mack J."/>
            <person name="Grimwood J."/>
            <person name="Schmutz J."/>
            <person name="Soltis P."/>
            <person name="Soltis D."/>
            <person name="Chen Z.-H."/>
        </authorList>
    </citation>
    <scope>NUCLEOTIDE SEQUENCE</scope>
    <source>
        <strain evidence="12">Whitten #5841</strain>
        <tissue evidence="12">Leaf</tissue>
    </source>
</reference>
<keyword evidence="6 10" id="KW-0479">Metal-binding</keyword>
<dbReference type="Pfam" id="PF00432">
    <property type="entry name" value="Prenyltrans"/>
    <property type="match status" value="1"/>
</dbReference>
<evidence type="ECO:0000313" key="13">
    <source>
        <dbReference type="Proteomes" id="UP000825935"/>
    </source>
</evidence>
<accession>A0A8T2TUY8</accession>
<comment type="caution">
    <text evidence="12">The sequence shown here is derived from an EMBL/GenBank/DDBJ whole genome shotgun (WGS) entry which is preliminary data.</text>
</comment>
<sequence length="464" mass="51423">MASKVQANGLTETQIQQQEVEEKVKIILQAFASGSAHHHSMLLELWRIEHASFCWRGLTHLSSSFCVLDANRPWLCYWILHSLALLGEQIDAELGAHVVDFLSLCQDPLGGYGGGPGQMPHLATTYAAIFSLVTIGGKTALASINRDRTLDFLLRMKDASGGFRMHDNGEIDVRGCYTAMAVAHILDLLIPPLTLGVAEYVCSCQTHEGGIGGEPGAEAHGGYTYCGLAALILINQAHQLDLPALLNWVVFRQGKIEGGFQGRINKLVDGCYSFWQGGVFPCLQLLPEQLLHHKSIQHENEETILRLNELKIRKQSSNAEISAAFLFPAWKDNRSKHVIHEVEDQCQSDSNERMKLVTDYKYGPLFNAQALQGYVLLCCQVLEGGLRDKPGKHRDYYHTCYCLSGLSVAQFSMSRSLNALPLPSTVLGPFDNLLAATHPLCNVVLDKYFYAYKFFHGDDDSSQI</sequence>
<evidence type="ECO:0000256" key="7">
    <source>
        <dbReference type="ARBA" id="ARBA00022737"/>
    </source>
</evidence>
<keyword evidence="13" id="KW-1185">Reference proteome</keyword>
<protein>
    <recommendedName>
        <fullName evidence="3 10">Protein farnesyltransferase subunit beta</fullName>
        <shortName evidence="10">FTase-beta</shortName>
        <ecNumber evidence="2 10">2.5.1.58</ecNumber>
    </recommendedName>
</protein>
<evidence type="ECO:0000256" key="5">
    <source>
        <dbReference type="ARBA" id="ARBA00022679"/>
    </source>
</evidence>
<proteinExistence type="inferred from homology"/>
<dbReference type="GO" id="GO:0005965">
    <property type="term" value="C:protein farnesyltransferase complex"/>
    <property type="evidence" value="ECO:0007669"/>
    <property type="project" value="UniProtKB-UniRule"/>
</dbReference>
<dbReference type="EMBL" id="CM035416">
    <property type="protein sequence ID" value="KAH7425245.1"/>
    <property type="molecule type" value="Genomic_DNA"/>
</dbReference>
<dbReference type="OMA" id="MLYWIAN"/>
<dbReference type="PANTHER" id="PTHR11774:SF6">
    <property type="entry name" value="PROTEIN FARNESYLTRANSFERASE SUBUNIT BETA"/>
    <property type="match status" value="1"/>
</dbReference>
<keyword evidence="4 10" id="KW-0637">Prenyltransferase</keyword>
<dbReference type="Gene3D" id="1.50.10.20">
    <property type="match status" value="1"/>
</dbReference>
<evidence type="ECO:0000256" key="2">
    <source>
        <dbReference type="ARBA" id="ARBA00012702"/>
    </source>
</evidence>
<comment type="subunit">
    <text evidence="10">Heterodimer of FTA and FTB.</text>
</comment>
<dbReference type="InterPro" id="IPR026872">
    <property type="entry name" value="FTB"/>
</dbReference>
<evidence type="ECO:0000259" key="11">
    <source>
        <dbReference type="Pfam" id="PF00432"/>
    </source>
</evidence>
<evidence type="ECO:0000256" key="8">
    <source>
        <dbReference type="ARBA" id="ARBA00022833"/>
    </source>
</evidence>
<name>A0A8T2TUY8_CERRI</name>
<feature type="domain" description="Prenyltransferase alpha-alpha toroid" evidence="11">
    <location>
        <begin position="47"/>
        <end position="442"/>
    </location>
</feature>
<dbReference type="InterPro" id="IPR045089">
    <property type="entry name" value="PGGT1B-like"/>
</dbReference>
<dbReference type="CDD" id="cd02893">
    <property type="entry name" value="FTase"/>
    <property type="match status" value="1"/>
</dbReference>
<dbReference type="GO" id="GO:0004660">
    <property type="term" value="F:protein farnesyltransferase activity"/>
    <property type="evidence" value="ECO:0007669"/>
    <property type="project" value="UniProtKB-UniRule"/>
</dbReference>
<dbReference type="GO" id="GO:0097354">
    <property type="term" value="P:prenylation"/>
    <property type="evidence" value="ECO:0007669"/>
    <property type="project" value="UniProtKB-UniRule"/>
</dbReference>
<dbReference type="AlphaFoldDB" id="A0A8T2TUY8"/>
<dbReference type="FunFam" id="1.50.10.20:FF:000017">
    <property type="entry name" value="Protein farnesyltransferase subunit beta"/>
    <property type="match status" value="1"/>
</dbReference>
<evidence type="ECO:0000256" key="3">
    <source>
        <dbReference type="ARBA" id="ARBA00015798"/>
    </source>
</evidence>
<gene>
    <name evidence="12" type="ORF">KP509_11G046000</name>
</gene>
<dbReference type="InterPro" id="IPR008930">
    <property type="entry name" value="Terpenoid_cyclase/PrenylTrfase"/>
</dbReference>
<evidence type="ECO:0000256" key="9">
    <source>
        <dbReference type="ARBA" id="ARBA00050225"/>
    </source>
</evidence>
<dbReference type="SUPFAM" id="SSF48239">
    <property type="entry name" value="Terpenoid cyclases/Protein prenyltransferases"/>
    <property type="match status" value="1"/>
</dbReference>
<dbReference type="GO" id="GO:0008270">
    <property type="term" value="F:zinc ion binding"/>
    <property type="evidence" value="ECO:0007669"/>
    <property type="project" value="UniProtKB-UniRule"/>
</dbReference>